<accession>N1QI62</accession>
<name>N1QI62_SPHMS</name>
<evidence type="ECO:0000256" key="1">
    <source>
        <dbReference type="SAM" id="MobiDB-lite"/>
    </source>
</evidence>
<feature type="region of interest" description="Disordered" evidence="1">
    <location>
        <begin position="47"/>
        <end position="75"/>
    </location>
</feature>
<organism evidence="2 3">
    <name type="scientific">Sphaerulina musiva (strain SO2202)</name>
    <name type="common">Poplar stem canker fungus</name>
    <name type="synonym">Septoria musiva</name>
    <dbReference type="NCBI Taxonomy" id="692275"/>
    <lineage>
        <taxon>Eukaryota</taxon>
        <taxon>Fungi</taxon>
        <taxon>Dikarya</taxon>
        <taxon>Ascomycota</taxon>
        <taxon>Pezizomycotina</taxon>
        <taxon>Dothideomycetes</taxon>
        <taxon>Dothideomycetidae</taxon>
        <taxon>Mycosphaerellales</taxon>
        <taxon>Mycosphaerellaceae</taxon>
        <taxon>Sphaerulina</taxon>
    </lineage>
</organism>
<feature type="compositionally biased region" description="Low complexity" evidence="1">
    <location>
        <begin position="375"/>
        <end position="385"/>
    </location>
</feature>
<feature type="compositionally biased region" description="Basic and acidic residues" evidence="1">
    <location>
        <begin position="386"/>
        <end position="403"/>
    </location>
</feature>
<dbReference type="AlphaFoldDB" id="N1QI62"/>
<evidence type="ECO:0000313" key="2">
    <source>
        <dbReference type="EMBL" id="EMF16885.1"/>
    </source>
</evidence>
<feature type="region of interest" description="Disordered" evidence="1">
    <location>
        <begin position="242"/>
        <end position="289"/>
    </location>
</feature>
<dbReference type="EMBL" id="KB456260">
    <property type="protein sequence ID" value="EMF16885.1"/>
    <property type="molecule type" value="Genomic_DNA"/>
</dbReference>
<gene>
    <name evidence="2" type="ORF">SEPMUDRAFT_146017</name>
</gene>
<protein>
    <submittedName>
        <fullName evidence="2">Uncharacterized protein</fullName>
    </submittedName>
</protein>
<feature type="region of interest" description="Disordered" evidence="1">
    <location>
        <begin position="312"/>
        <end position="335"/>
    </location>
</feature>
<keyword evidence="3" id="KW-1185">Reference proteome</keyword>
<feature type="compositionally biased region" description="Polar residues" evidence="1">
    <location>
        <begin position="250"/>
        <end position="259"/>
    </location>
</feature>
<feature type="region of interest" description="Disordered" evidence="1">
    <location>
        <begin position="375"/>
        <end position="403"/>
    </location>
</feature>
<feature type="compositionally biased region" description="Low complexity" evidence="1">
    <location>
        <begin position="57"/>
        <end position="69"/>
    </location>
</feature>
<dbReference type="RefSeq" id="XP_016765006.1">
    <property type="nucleotide sequence ID" value="XM_016903401.1"/>
</dbReference>
<reference evidence="2 3" key="1">
    <citation type="journal article" date="2012" name="PLoS Pathog.">
        <title>Diverse lifestyles and strategies of plant pathogenesis encoded in the genomes of eighteen Dothideomycetes fungi.</title>
        <authorList>
            <person name="Ohm R.A."/>
            <person name="Feau N."/>
            <person name="Henrissat B."/>
            <person name="Schoch C.L."/>
            <person name="Horwitz B.A."/>
            <person name="Barry K.W."/>
            <person name="Condon B.J."/>
            <person name="Copeland A.C."/>
            <person name="Dhillon B."/>
            <person name="Glaser F."/>
            <person name="Hesse C.N."/>
            <person name="Kosti I."/>
            <person name="LaButti K."/>
            <person name="Lindquist E.A."/>
            <person name="Lucas S."/>
            <person name="Salamov A.A."/>
            <person name="Bradshaw R.E."/>
            <person name="Ciuffetti L."/>
            <person name="Hamelin R.C."/>
            <person name="Kema G.H.J."/>
            <person name="Lawrence C."/>
            <person name="Scott J.A."/>
            <person name="Spatafora J.W."/>
            <person name="Turgeon B.G."/>
            <person name="de Wit P.J.G.M."/>
            <person name="Zhong S."/>
            <person name="Goodwin S.B."/>
            <person name="Grigoriev I.V."/>
        </authorList>
    </citation>
    <scope>NUCLEOTIDE SEQUENCE [LARGE SCALE GENOMIC DNA]</scope>
    <source>
        <strain evidence="2 3">SO2202</strain>
    </source>
</reference>
<sequence>MMHGACHGQGHVDVPIEEVRHHESEKHSGAPVFAWVDASSYKYMDHHRRTAEDEQRQQQQIRARSQTRSPRQWQEVPVSYRPREWHDYSEEVLPARTLTPPQNVPPFRQFQRQLGQPIQPLRPWKRPVALASTPSLQQYEAHASHINPALLYPQLSPYDGETTSTVLLDEPRQHLRSVSQPNTPSFMAIRTHSEEPDEYSLIAPAFPPSRITPPRSLAATTEAPFTDDEEFHLFVQATAGLGPEQHLRDSPTTVPSSDHQGPRRDTMQYSNNHNHRQHQQQQWDPPSSLVSPIHTEQTPTTLRALQHLAQMPQQQAPTNTTTFTLPRRPTPHRVVTDPIHASDGGLDLWMEPPSADHEDAVSPLEEDELPGYAESQAQAQAVQAEGARRRAQELARRWQQAHE</sequence>
<dbReference type="HOGENOM" id="CLU_672657_0_0_1"/>
<dbReference type="GeneID" id="27900538"/>
<evidence type="ECO:0000313" key="3">
    <source>
        <dbReference type="Proteomes" id="UP000016931"/>
    </source>
</evidence>
<dbReference type="OrthoDB" id="3908316at2759"/>
<proteinExistence type="predicted"/>
<feature type="compositionally biased region" description="Low complexity" evidence="1">
    <location>
        <begin position="312"/>
        <end position="327"/>
    </location>
</feature>
<dbReference type="Proteomes" id="UP000016931">
    <property type="component" value="Unassembled WGS sequence"/>
</dbReference>
<dbReference type="OMA" id="YPQMSPY"/>
<dbReference type="eggNOG" id="ENOG502R96F">
    <property type="taxonomic scope" value="Eukaryota"/>
</dbReference>